<dbReference type="InterPro" id="IPR014284">
    <property type="entry name" value="RNA_pol_sigma-70_dom"/>
</dbReference>
<dbReference type="AlphaFoldDB" id="A0A9Q5DF11"/>
<evidence type="ECO:0000313" key="7">
    <source>
        <dbReference type="EMBL" id="NSL90972.1"/>
    </source>
</evidence>
<keyword evidence="3" id="KW-0731">Sigma factor</keyword>
<name>A0A9Q5DF11_9BACT</name>
<keyword evidence="4" id="KW-0804">Transcription</keyword>
<accession>A0A9Q5DF11</accession>
<comment type="caution">
    <text evidence="7">The sequence shown here is derived from an EMBL/GenBank/DDBJ whole genome shotgun (WGS) entry which is preliminary data.</text>
</comment>
<evidence type="ECO:0000256" key="2">
    <source>
        <dbReference type="ARBA" id="ARBA00023015"/>
    </source>
</evidence>
<organism evidence="7 8">
    <name type="scientific">Chitinophaga solisilvae</name>
    <dbReference type="NCBI Taxonomy" id="1233460"/>
    <lineage>
        <taxon>Bacteria</taxon>
        <taxon>Pseudomonadati</taxon>
        <taxon>Bacteroidota</taxon>
        <taxon>Chitinophagia</taxon>
        <taxon>Chitinophagales</taxon>
        <taxon>Chitinophagaceae</taxon>
        <taxon>Chitinophaga</taxon>
    </lineage>
</organism>
<dbReference type="Pfam" id="PF08281">
    <property type="entry name" value="Sigma70_r4_2"/>
    <property type="match status" value="1"/>
</dbReference>
<gene>
    <name evidence="7" type="ORF">ECE50_029375</name>
</gene>
<dbReference type="GO" id="GO:0003677">
    <property type="term" value="F:DNA binding"/>
    <property type="evidence" value="ECO:0007669"/>
    <property type="project" value="InterPro"/>
</dbReference>
<evidence type="ECO:0000259" key="5">
    <source>
        <dbReference type="Pfam" id="PF04542"/>
    </source>
</evidence>
<feature type="domain" description="RNA polymerase sigma-70 region 2" evidence="5">
    <location>
        <begin position="12"/>
        <end position="75"/>
    </location>
</feature>
<dbReference type="SUPFAM" id="SSF88659">
    <property type="entry name" value="Sigma3 and sigma4 domains of RNA polymerase sigma factors"/>
    <property type="match status" value="1"/>
</dbReference>
<evidence type="ECO:0000259" key="6">
    <source>
        <dbReference type="Pfam" id="PF08281"/>
    </source>
</evidence>
<dbReference type="OrthoDB" id="764619at2"/>
<dbReference type="GO" id="GO:0016987">
    <property type="term" value="F:sigma factor activity"/>
    <property type="evidence" value="ECO:0007669"/>
    <property type="project" value="UniProtKB-KW"/>
</dbReference>
<dbReference type="PANTHER" id="PTHR43133:SF46">
    <property type="entry name" value="RNA POLYMERASE SIGMA-70 FACTOR ECF SUBFAMILY"/>
    <property type="match status" value="1"/>
</dbReference>
<dbReference type="InterPro" id="IPR013249">
    <property type="entry name" value="RNA_pol_sigma70_r4_t2"/>
</dbReference>
<proteinExistence type="inferred from homology"/>
<dbReference type="Proteomes" id="UP000281028">
    <property type="component" value="Unassembled WGS sequence"/>
</dbReference>
<evidence type="ECO:0000256" key="4">
    <source>
        <dbReference type="ARBA" id="ARBA00023163"/>
    </source>
</evidence>
<dbReference type="InterPro" id="IPR014327">
    <property type="entry name" value="RNA_pol_sigma70_bacteroid"/>
</dbReference>
<evidence type="ECO:0000313" key="8">
    <source>
        <dbReference type="Proteomes" id="UP000281028"/>
    </source>
</evidence>
<dbReference type="CDD" id="cd06171">
    <property type="entry name" value="Sigma70_r4"/>
    <property type="match status" value="1"/>
</dbReference>
<feature type="domain" description="RNA polymerase sigma factor 70 region 4 type 2" evidence="6">
    <location>
        <begin position="113"/>
        <end position="162"/>
    </location>
</feature>
<dbReference type="InterPro" id="IPR013324">
    <property type="entry name" value="RNA_pol_sigma_r3/r4-like"/>
</dbReference>
<dbReference type="PANTHER" id="PTHR43133">
    <property type="entry name" value="RNA POLYMERASE ECF-TYPE SIGMA FACTO"/>
    <property type="match status" value="1"/>
</dbReference>
<evidence type="ECO:0000256" key="3">
    <source>
        <dbReference type="ARBA" id="ARBA00023082"/>
    </source>
</evidence>
<dbReference type="NCBIfam" id="TIGR02937">
    <property type="entry name" value="sigma70-ECF"/>
    <property type="match status" value="1"/>
</dbReference>
<evidence type="ECO:0000256" key="1">
    <source>
        <dbReference type="ARBA" id="ARBA00010641"/>
    </source>
</evidence>
<keyword evidence="2" id="KW-0805">Transcription regulation</keyword>
<keyword evidence="8" id="KW-1185">Reference proteome</keyword>
<dbReference type="InterPro" id="IPR007627">
    <property type="entry name" value="RNA_pol_sigma70_r2"/>
</dbReference>
<dbReference type="Gene3D" id="1.10.1740.10">
    <property type="match status" value="1"/>
</dbReference>
<comment type="similarity">
    <text evidence="1">Belongs to the sigma-70 factor family. ECF subfamily.</text>
</comment>
<dbReference type="NCBIfam" id="TIGR02985">
    <property type="entry name" value="Sig70_bacteroi1"/>
    <property type="match status" value="1"/>
</dbReference>
<dbReference type="InterPro" id="IPR036388">
    <property type="entry name" value="WH-like_DNA-bd_sf"/>
</dbReference>
<dbReference type="InterPro" id="IPR013325">
    <property type="entry name" value="RNA_pol_sigma_r2"/>
</dbReference>
<dbReference type="Pfam" id="PF04542">
    <property type="entry name" value="Sigma70_r2"/>
    <property type="match status" value="1"/>
</dbReference>
<reference evidence="7" key="1">
    <citation type="submission" date="2020-05" db="EMBL/GenBank/DDBJ databases">
        <title>Chitinophaga laudate sp. nov., isolated from a tropical peat swamp.</title>
        <authorList>
            <person name="Goh C.B.S."/>
            <person name="Lee M.S."/>
            <person name="Parimannan S."/>
            <person name="Pasbakhsh P."/>
            <person name="Yule C.M."/>
            <person name="Rajandas H."/>
            <person name="Loke S."/>
            <person name="Croft L."/>
            <person name="Tan J.B.L."/>
        </authorList>
    </citation>
    <scope>NUCLEOTIDE SEQUENCE</scope>
    <source>
        <strain evidence="7">Mgbs1</strain>
    </source>
</reference>
<dbReference type="SUPFAM" id="SSF88946">
    <property type="entry name" value="Sigma2 domain of RNA polymerase sigma factors"/>
    <property type="match status" value="1"/>
</dbReference>
<protein>
    <submittedName>
        <fullName evidence="7">RNA polymerase sigma-70 factor</fullName>
    </submittedName>
</protein>
<dbReference type="InterPro" id="IPR039425">
    <property type="entry name" value="RNA_pol_sigma-70-like"/>
</dbReference>
<dbReference type="GO" id="GO:0006352">
    <property type="term" value="P:DNA-templated transcription initiation"/>
    <property type="evidence" value="ECO:0007669"/>
    <property type="project" value="InterPro"/>
</dbReference>
<dbReference type="Gene3D" id="1.10.10.10">
    <property type="entry name" value="Winged helix-like DNA-binding domain superfamily/Winged helix DNA-binding domain"/>
    <property type="match status" value="1"/>
</dbReference>
<sequence>MKKGDQRAFECLYERYWLPLLDHAYQRLQSTDAAKDLVQGLFVNLYVRREEIPDIHSPRHYLFRALKYQVLNQLRGTLLRSEKLQQLQAEGLRERQPREQASAHVIEKELEGRLRDAIHLLPEKCREAFLLSRMENLSYKSIALRMGISVNTVEKQIGKALRILRAQVGNYYLDCLIPFIIYFL</sequence>
<dbReference type="EMBL" id="RIAR02000001">
    <property type="protein sequence ID" value="NSL90972.1"/>
    <property type="molecule type" value="Genomic_DNA"/>
</dbReference>